<dbReference type="EMBL" id="CAMXCT030006533">
    <property type="protein sequence ID" value="CAL4802790.1"/>
    <property type="molecule type" value="Genomic_DNA"/>
</dbReference>
<name>A0A9P1GJM0_9DINO</name>
<organism evidence="1">
    <name type="scientific">Cladocopium goreaui</name>
    <dbReference type="NCBI Taxonomy" id="2562237"/>
    <lineage>
        <taxon>Eukaryota</taxon>
        <taxon>Sar</taxon>
        <taxon>Alveolata</taxon>
        <taxon>Dinophyceae</taxon>
        <taxon>Suessiales</taxon>
        <taxon>Symbiodiniaceae</taxon>
        <taxon>Cladocopium</taxon>
    </lineage>
</organism>
<gene>
    <name evidence="1" type="ORF">C1SCF055_LOCUS40302</name>
</gene>
<comment type="caution">
    <text evidence="1">The sequence shown here is derived from an EMBL/GenBank/DDBJ whole genome shotgun (WGS) entry which is preliminary data.</text>
</comment>
<reference evidence="1" key="1">
    <citation type="submission" date="2022-10" db="EMBL/GenBank/DDBJ databases">
        <authorList>
            <person name="Chen Y."/>
            <person name="Dougan E. K."/>
            <person name="Chan C."/>
            <person name="Rhodes N."/>
            <person name="Thang M."/>
        </authorList>
    </citation>
    <scope>NUCLEOTIDE SEQUENCE</scope>
</reference>
<protein>
    <submittedName>
        <fullName evidence="1">Uncharacterized protein</fullName>
    </submittedName>
</protein>
<evidence type="ECO:0000313" key="2">
    <source>
        <dbReference type="EMBL" id="CAL4802790.1"/>
    </source>
</evidence>
<dbReference type="Proteomes" id="UP001152797">
    <property type="component" value="Unassembled WGS sequence"/>
</dbReference>
<reference evidence="2 3" key="2">
    <citation type="submission" date="2024-05" db="EMBL/GenBank/DDBJ databases">
        <authorList>
            <person name="Chen Y."/>
            <person name="Shah S."/>
            <person name="Dougan E. K."/>
            <person name="Thang M."/>
            <person name="Chan C."/>
        </authorList>
    </citation>
    <scope>NUCLEOTIDE SEQUENCE [LARGE SCALE GENOMIC DNA]</scope>
</reference>
<dbReference type="EMBL" id="CAMXCT020006533">
    <property type="protein sequence ID" value="CAL1168853.1"/>
    <property type="molecule type" value="Genomic_DNA"/>
</dbReference>
<keyword evidence="3" id="KW-1185">Reference proteome</keyword>
<dbReference type="AlphaFoldDB" id="A0A9P1GJM0"/>
<evidence type="ECO:0000313" key="3">
    <source>
        <dbReference type="Proteomes" id="UP001152797"/>
    </source>
</evidence>
<proteinExistence type="predicted"/>
<accession>A0A9P1GJM0</accession>
<dbReference type="EMBL" id="CAMXCT010006533">
    <property type="protein sequence ID" value="CAI4015478.1"/>
    <property type="molecule type" value="Genomic_DNA"/>
</dbReference>
<sequence length="111" mass="12661">MVFRIDCQDASLDRKFKLWDAQHLCGHLTYESYEQSDHLRGEGSHVDSFVLEKGDLVQFRCILLPLNLSSHSVFHGIMNVAFVEEKETVAEEHIIAFELVLPDDECRAAVA</sequence>
<evidence type="ECO:0000313" key="1">
    <source>
        <dbReference type="EMBL" id="CAI4015478.1"/>
    </source>
</evidence>